<dbReference type="PANTHER" id="PTHR23427">
    <property type="entry name" value="SURFEIT LOCUS PROTEIN"/>
    <property type="match status" value="1"/>
</dbReference>
<comment type="caution">
    <text evidence="8">The sequence shown here is derived from an EMBL/GenBank/DDBJ whole genome shotgun (WGS) entry which is preliminary data.</text>
</comment>
<keyword evidence="9" id="KW-1185">Reference proteome</keyword>
<name>A0ABQ3XB07_9ACTN</name>
<keyword evidence="6" id="KW-1003">Cell membrane</keyword>
<dbReference type="Proteomes" id="UP000612282">
    <property type="component" value="Unassembled WGS sequence"/>
</dbReference>
<evidence type="ECO:0000256" key="6">
    <source>
        <dbReference type="RuleBase" id="RU363076"/>
    </source>
</evidence>
<keyword evidence="3" id="KW-0812">Transmembrane</keyword>
<dbReference type="PROSITE" id="PS50895">
    <property type="entry name" value="SURF1"/>
    <property type="match status" value="1"/>
</dbReference>
<keyword evidence="5" id="KW-0472">Membrane</keyword>
<reference evidence="8 9" key="1">
    <citation type="submission" date="2021-01" db="EMBL/GenBank/DDBJ databases">
        <title>Whole genome shotgun sequence of Actinoplanes couchii NBRC 106145.</title>
        <authorList>
            <person name="Komaki H."/>
            <person name="Tamura T."/>
        </authorList>
    </citation>
    <scope>NUCLEOTIDE SEQUENCE [LARGE SCALE GENOMIC DNA]</scope>
    <source>
        <strain evidence="8 9">NBRC 106145</strain>
    </source>
</reference>
<protein>
    <recommendedName>
        <fullName evidence="6">SURF1-like protein</fullName>
    </recommendedName>
</protein>
<evidence type="ECO:0000256" key="5">
    <source>
        <dbReference type="ARBA" id="ARBA00023136"/>
    </source>
</evidence>
<evidence type="ECO:0000256" key="4">
    <source>
        <dbReference type="ARBA" id="ARBA00022989"/>
    </source>
</evidence>
<sequence length="323" mass="34152">MYRFLLTPRWLGAAALTVVASAVMVVLGNWQLHRYQERTGINQRIEAAAGVDAVPLSSVMGAPAVAGTAGPNAGKSVAWTKVTISGRYDPANEIQARGRTVGAEVGFEIVTPLILDDGTAVLIDRGWVPAPAGGALLSPEVPAAPTGRVTVVGKIHLSESRPAPVERRDGRLDTRRINLPRLATELPYPVYGSYLLLTEQTPAADPAFVQIPSAHEDAWQNGGYAVQWWIFSGMVFVLYGWQARREALERAGGPLAGTRSAKAEQPLDRVAAADARAAARAASSASTSGDRVAEADARDRAATVTAERSDGTERRLAAPDDAG</sequence>
<proteinExistence type="inferred from homology"/>
<dbReference type="CDD" id="cd06662">
    <property type="entry name" value="SURF1"/>
    <property type="match status" value="1"/>
</dbReference>
<dbReference type="EMBL" id="BOMG01000052">
    <property type="protein sequence ID" value="GID55651.1"/>
    <property type="molecule type" value="Genomic_DNA"/>
</dbReference>
<dbReference type="PANTHER" id="PTHR23427:SF2">
    <property type="entry name" value="SURFEIT LOCUS PROTEIN 1"/>
    <property type="match status" value="1"/>
</dbReference>
<gene>
    <name evidence="8" type="ORF">Aco03nite_040550</name>
</gene>
<evidence type="ECO:0000256" key="7">
    <source>
        <dbReference type="SAM" id="MobiDB-lite"/>
    </source>
</evidence>
<comment type="similarity">
    <text evidence="2 6">Belongs to the SURF1 family.</text>
</comment>
<comment type="subcellular location">
    <subcellularLocation>
        <location evidence="6">Cell membrane</location>
        <topology evidence="6">Multi-pass membrane protein</topology>
    </subcellularLocation>
    <subcellularLocation>
        <location evidence="1">Membrane</location>
    </subcellularLocation>
</comment>
<feature type="compositionally biased region" description="Basic and acidic residues" evidence="7">
    <location>
        <begin position="291"/>
        <end position="323"/>
    </location>
</feature>
<keyword evidence="4" id="KW-1133">Transmembrane helix</keyword>
<organism evidence="8 9">
    <name type="scientific">Actinoplanes couchii</name>
    <dbReference type="NCBI Taxonomy" id="403638"/>
    <lineage>
        <taxon>Bacteria</taxon>
        <taxon>Bacillati</taxon>
        <taxon>Actinomycetota</taxon>
        <taxon>Actinomycetes</taxon>
        <taxon>Micromonosporales</taxon>
        <taxon>Micromonosporaceae</taxon>
        <taxon>Actinoplanes</taxon>
    </lineage>
</organism>
<dbReference type="InterPro" id="IPR002994">
    <property type="entry name" value="Surf1/Shy1"/>
</dbReference>
<dbReference type="Pfam" id="PF02104">
    <property type="entry name" value="SURF1"/>
    <property type="match status" value="1"/>
</dbReference>
<dbReference type="RefSeq" id="WP_239145296.1">
    <property type="nucleotide sequence ID" value="NZ_BAAAQE010000027.1"/>
</dbReference>
<evidence type="ECO:0000256" key="3">
    <source>
        <dbReference type="ARBA" id="ARBA00022692"/>
    </source>
</evidence>
<evidence type="ECO:0000256" key="2">
    <source>
        <dbReference type="ARBA" id="ARBA00007165"/>
    </source>
</evidence>
<evidence type="ECO:0000313" key="9">
    <source>
        <dbReference type="Proteomes" id="UP000612282"/>
    </source>
</evidence>
<dbReference type="InterPro" id="IPR045214">
    <property type="entry name" value="Surf1/Surf4"/>
</dbReference>
<evidence type="ECO:0000256" key="1">
    <source>
        <dbReference type="ARBA" id="ARBA00004370"/>
    </source>
</evidence>
<feature type="region of interest" description="Disordered" evidence="7">
    <location>
        <begin position="278"/>
        <end position="323"/>
    </location>
</feature>
<accession>A0ABQ3XB07</accession>
<evidence type="ECO:0000313" key="8">
    <source>
        <dbReference type="EMBL" id="GID55651.1"/>
    </source>
</evidence>